<sequence>MISIGIVVSSLCSAMGGLVSAPKVFQAVCHDRLIPSLFFFAKGYGLRGDPRRAYALALFVTVLVVMVGDLNYIAPFISNFFLCSYALVNYACFLAIFSQTPG</sequence>
<feature type="domain" description="Amino acid permease/ SLC12A" evidence="6">
    <location>
        <begin position="2"/>
        <end position="97"/>
    </location>
</feature>
<dbReference type="GO" id="GO:0055064">
    <property type="term" value="P:chloride ion homeostasis"/>
    <property type="evidence" value="ECO:0007669"/>
    <property type="project" value="TreeGrafter"/>
</dbReference>
<keyword evidence="4 5" id="KW-0472">Membrane</keyword>
<feature type="transmembrane region" description="Helical" evidence="5">
    <location>
        <begin position="53"/>
        <end position="73"/>
    </location>
</feature>
<evidence type="ECO:0000256" key="5">
    <source>
        <dbReference type="SAM" id="Phobius"/>
    </source>
</evidence>
<dbReference type="GO" id="GO:0055078">
    <property type="term" value="P:sodium ion homeostasis"/>
    <property type="evidence" value="ECO:0007669"/>
    <property type="project" value="TreeGrafter"/>
</dbReference>
<evidence type="ECO:0000313" key="8">
    <source>
        <dbReference type="Proteomes" id="UP000271162"/>
    </source>
</evidence>
<evidence type="ECO:0000259" key="6">
    <source>
        <dbReference type="Pfam" id="PF00324"/>
    </source>
</evidence>
<feature type="transmembrane region" description="Helical" evidence="5">
    <location>
        <begin position="80"/>
        <end position="98"/>
    </location>
</feature>
<dbReference type="STRING" id="27835.A0A0N4XM48"/>
<evidence type="ECO:0000256" key="2">
    <source>
        <dbReference type="ARBA" id="ARBA00022692"/>
    </source>
</evidence>
<gene>
    <name evidence="7" type="ORF">NBR_LOCUS3601</name>
</gene>
<reference evidence="7 8" key="2">
    <citation type="submission" date="2018-11" db="EMBL/GenBank/DDBJ databases">
        <authorList>
            <consortium name="Pathogen Informatics"/>
        </authorList>
    </citation>
    <scope>NUCLEOTIDE SEQUENCE [LARGE SCALE GENOMIC DNA]</scope>
</reference>
<keyword evidence="8" id="KW-1185">Reference proteome</keyword>
<dbReference type="GO" id="GO:1990573">
    <property type="term" value="P:potassium ion import across plasma membrane"/>
    <property type="evidence" value="ECO:0007669"/>
    <property type="project" value="TreeGrafter"/>
</dbReference>
<comment type="subcellular location">
    <subcellularLocation>
        <location evidence="1">Membrane</location>
        <topology evidence="1">Multi-pass membrane protein</topology>
    </subcellularLocation>
</comment>
<evidence type="ECO:0000256" key="1">
    <source>
        <dbReference type="ARBA" id="ARBA00004141"/>
    </source>
</evidence>
<dbReference type="WBParaSite" id="NBR_0000360001-mRNA-1">
    <property type="protein sequence ID" value="NBR_0000360001-mRNA-1"/>
    <property type="gene ID" value="NBR_0000360001"/>
</dbReference>
<dbReference type="EMBL" id="UYSL01005576">
    <property type="protein sequence ID" value="VDL67190.1"/>
    <property type="molecule type" value="Genomic_DNA"/>
</dbReference>
<dbReference type="Pfam" id="PF00324">
    <property type="entry name" value="AA_permease"/>
    <property type="match status" value="1"/>
</dbReference>
<dbReference type="GO" id="GO:0006884">
    <property type="term" value="P:cell volume homeostasis"/>
    <property type="evidence" value="ECO:0007669"/>
    <property type="project" value="TreeGrafter"/>
</dbReference>
<dbReference type="Proteomes" id="UP000271162">
    <property type="component" value="Unassembled WGS sequence"/>
</dbReference>
<dbReference type="PANTHER" id="PTHR11827:SF103">
    <property type="entry name" value="SODIUM CHLORIDE COTRANSPORTER 69, ISOFORM E"/>
    <property type="match status" value="1"/>
</dbReference>
<proteinExistence type="predicted"/>
<dbReference type="AlphaFoldDB" id="A0A0N4XM48"/>
<protein>
    <submittedName>
        <fullName evidence="9">AA_permease domain-containing protein</fullName>
    </submittedName>
</protein>
<evidence type="ECO:0000313" key="9">
    <source>
        <dbReference type="WBParaSite" id="NBR_0000360001-mRNA-1"/>
    </source>
</evidence>
<name>A0A0N4XM48_NIPBR</name>
<dbReference type="InterPro" id="IPR004841">
    <property type="entry name" value="AA-permease/SLC12A_dom"/>
</dbReference>
<organism evidence="9">
    <name type="scientific">Nippostrongylus brasiliensis</name>
    <name type="common">Rat hookworm</name>
    <dbReference type="NCBI Taxonomy" id="27835"/>
    <lineage>
        <taxon>Eukaryota</taxon>
        <taxon>Metazoa</taxon>
        <taxon>Ecdysozoa</taxon>
        <taxon>Nematoda</taxon>
        <taxon>Chromadorea</taxon>
        <taxon>Rhabditida</taxon>
        <taxon>Rhabditina</taxon>
        <taxon>Rhabditomorpha</taxon>
        <taxon>Strongyloidea</taxon>
        <taxon>Heligmosomidae</taxon>
        <taxon>Nippostrongylus</taxon>
    </lineage>
</organism>
<keyword evidence="3 5" id="KW-1133">Transmembrane helix</keyword>
<evidence type="ECO:0000256" key="3">
    <source>
        <dbReference type="ARBA" id="ARBA00022989"/>
    </source>
</evidence>
<dbReference type="GO" id="GO:0055075">
    <property type="term" value="P:potassium ion homeostasis"/>
    <property type="evidence" value="ECO:0007669"/>
    <property type="project" value="TreeGrafter"/>
</dbReference>
<evidence type="ECO:0000256" key="4">
    <source>
        <dbReference type="ARBA" id="ARBA00023136"/>
    </source>
</evidence>
<dbReference type="Gene3D" id="1.20.1740.10">
    <property type="entry name" value="Amino acid/polyamine transporter I"/>
    <property type="match status" value="1"/>
</dbReference>
<keyword evidence="2 5" id="KW-0812">Transmembrane</keyword>
<accession>A0A0N4XM48</accession>
<reference evidence="9" key="1">
    <citation type="submission" date="2017-02" db="UniProtKB">
        <authorList>
            <consortium name="WormBaseParasite"/>
        </authorList>
    </citation>
    <scope>IDENTIFICATION</scope>
</reference>
<dbReference type="GO" id="GO:0016020">
    <property type="term" value="C:membrane"/>
    <property type="evidence" value="ECO:0007669"/>
    <property type="project" value="UniProtKB-SubCell"/>
</dbReference>
<evidence type="ECO:0000313" key="7">
    <source>
        <dbReference type="EMBL" id="VDL67190.1"/>
    </source>
</evidence>
<dbReference type="PANTHER" id="PTHR11827">
    <property type="entry name" value="SOLUTE CARRIER FAMILY 12, CATION COTRANSPORTERS"/>
    <property type="match status" value="1"/>
</dbReference>
<dbReference type="InterPro" id="IPR004842">
    <property type="entry name" value="SLC12A_fam"/>
</dbReference>
<dbReference type="OMA" id="HIHFFAR"/>
<dbReference type="GO" id="GO:0008511">
    <property type="term" value="F:sodium:potassium:chloride symporter activity"/>
    <property type="evidence" value="ECO:0007669"/>
    <property type="project" value="TreeGrafter"/>
</dbReference>